<evidence type="ECO:0000259" key="2">
    <source>
        <dbReference type="PROSITE" id="PS50846"/>
    </source>
</evidence>
<reference evidence="3 4" key="1">
    <citation type="submission" date="2015-01" db="EMBL/GenBank/DDBJ databases">
        <title>Draft genome of the acidophilic iron oxidizer Acidithrix ferrooxidans strain Py-F3.</title>
        <authorList>
            <person name="Poehlein A."/>
            <person name="Eisen S."/>
            <person name="Schloemann M."/>
            <person name="Johnson B.D."/>
            <person name="Daniel R."/>
            <person name="Muehling M."/>
        </authorList>
    </citation>
    <scope>NUCLEOTIDE SEQUENCE [LARGE SCALE GENOMIC DNA]</scope>
    <source>
        <strain evidence="3 4">Py-F3</strain>
    </source>
</reference>
<dbReference type="Gene3D" id="3.30.70.100">
    <property type="match status" value="1"/>
</dbReference>
<dbReference type="PATRIC" id="fig|1280514.3.peg.1027"/>
<dbReference type="InterPro" id="IPR000428">
    <property type="entry name" value="Cu-bd"/>
</dbReference>
<dbReference type="InterPro" id="IPR036163">
    <property type="entry name" value="HMA_dom_sf"/>
</dbReference>
<dbReference type="GO" id="GO:0006825">
    <property type="term" value="P:copper ion transport"/>
    <property type="evidence" value="ECO:0007669"/>
    <property type="project" value="InterPro"/>
</dbReference>
<feature type="domain" description="HMA" evidence="2">
    <location>
        <begin position="2"/>
        <end position="66"/>
    </location>
</feature>
<dbReference type="InterPro" id="IPR017969">
    <property type="entry name" value="Heavy-metal-associated_CS"/>
</dbReference>
<evidence type="ECO:0000256" key="1">
    <source>
        <dbReference type="ARBA" id="ARBA00022723"/>
    </source>
</evidence>
<dbReference type="PRINTS" id="PR00944">
    <property type="entry name" value="CUEXPORT"/>
</dbReference>
<dbReference type="EMBL" id="JXYS01000018">
    <property type="protein sequence ID" value="KJF18387.1"/>
    <property type="molecule type" value="Genomic_DNA"/>
</dbReference>
<dbReference type="Proteomes" id="UP000032360">
    <property type="component" value="Unassembled WGS sequence"/>
</dbReference>
<dbReference type="AlphaFoldDB" id="A0A0D8HKZ3"/>
<name>A0A0D8HKZ3_9ACTN</name>
<keyword evidence="1" id="KW-0479">Metal-binding</keyword>
<keyword evidence="4" id="KW-1185">Reference proteome</keyword>
<dbReference type="SUPFAM" id="SSF55008">
    <property type="entry name" value="HMA, heavy metal-associated domain"/>
    <property type="match status" value="1"/>
</dbReference>
<comment type="caution">
    <text evidence="3">The sequence shown here is derived from an EMBL/GenBank/DDBJ whole genome shotgun (WGS) entry which is preliminary data.</text>
</comment>
<dbReference type="RefSeq" id="WP_052604536.1">
    <property type="nucleotide sequence ID" value="NZ_JXYS01000018.1"/>
</dbReference>
<sequence length="68" mass="7233">METKSYKVEGMTCGHCVAAVKGEIDKVAGVSQVDVDLETKLVVVSGEKLDDAEIFNAVDEAGYEAQLV</sequence>
<dbReference type="STRING" id="1280514.AXFE_07750"/>
<dbReference type="PROSITE" id="PS01047">
    <property type="entry name" value="HMA_1"/>
    <property type="match status" value="1"/>
</dbReference>
<evidence type="ECO:0000313" key="3">
    <source>
        <dbReference type="EMBL" id="KJF18387.1"/>
    </source>
</evidence>
<proteinExistence type="predicted"/>
<accession>A0A0D8HKZ3</accession>
<dbReference type="PROSITE" id="PS50846">
    <property type="entry name" value="HMA_2"/>
    <property type="match status" value="1"/>
</dbReference>
<organism evidence="3 4">
    <name type="scientific">Acidithrix ferrooxidans</name>
    <dbReference type="NCBI Taxonomy" id="1280514"/>
    <lineage>
        <taxon>Bacteria</taxon>
        <taxon>Bacillati</taxon>
        <taxon>Actinomycetota</taxon>
        <taxon>Acidimicrobiia</taxon>
        <taxon>Acidimicrobiales</taxon>
        <taxon>Acidimicrobiaceae</taxon>
        <taxon>Acidithrix</taxon>
    </lineage>
</organism>
<dbReference type="InterPro" id="IPR006121">
    <property type="entry name" value="HMA_dom"/>
</dbReference>
<gene>
    <name evidence="3" type="primary">copZ</name>
    <name evidence="3" type="ORF">AXFE_07750</name>
</gene>
<evidence type="ECO:0000313" key="4">
    <source>
        <dbReference type="Proteomes" id="UP000032360"/>
    </source>
</evidence>
<protein>
    <submittedName>
        <fullName evidence="3">Copper chaperone CopZ</fullName>
    </submittedName>
</protein>
<dbReference type="OrthoDB" id="9813965at2"/>
<dbReference type="FunFam" id="3.30.70.100:FF:000001">
    <property type="entry name" value="ATPase copper transporting beta"/>
    <property type="match status" value="1"/>
</dbReference>
<dbReference type="CDD" id="cd00371">
    <property type="entry name" value="HMA"/>
    <property type="match status" value="1"/>
</dbReference>
<dbReference type="Pfam" id="PF00403">
    <property type="entry name" value="HMA"/>
    <property type="match status" value="1"/>
</dbReference>
<dbReference type="GO" id="GO:0005507">
    <property type="term" value="F:copper ion binding"/>
    <property type="evidence" value="ECO:0007669"/>
    <property type="project" value="InterPro"/>
</dbReference>